<dbReference type="EMBL" id="JAASQI010000011">
    <property type="protein sequence ID" value="NIJ59881.1"/>
    <property type="molecule type" value="Genomic_DNA"/>
</dbReference>
<dbReference type="RefSeq" id="WP_166955716.1">
    <property type="nucleotide sequence ID" value="NZ_JAASQI010000011.1"/>
</dbReference>
<accession>A0ABX0V431</accession>
<dbReference type="Gene3D" id="3.40.50.620">
    <property type="entry name" value="HUPs"/>
    <property type="match status" value="1"/>
</dbReference>
<dbReference type="PANTHER" id="PTHR46268">
    <property type="entry name" value="STRESS RESPONSE PROTEIN NHAX"/>
    <property type="match status" value="1"/>
</dbReference>
<dbReference type="Pfam" id="PF00582">
    <property type="entry name" value="Usp"/>
    <property type="match status" value="1"/>
</dbReference>
<evidence type="ECO:0000313" key="4">
    <source>
        <dbReference type="Proteomes" id="UP001429580"/>
    </source>
</evidence>
<evidence type="ECO:0000256" key="1">
    <source>
        <dbReference type="ARBA" id="ARBA00008791"/>
    </source>
</evidence>
<name>A0ABX0V431_9HYPH</name>
<evidence type="ECO:0000259" key="2">
    <source>
        <dbReference type="Pfam" id="PF00582"/>
    </source>
</evidence>
<reference evidence="3 4" key="1">
    <citation type="submission" date="2020-03" db="EMBL/GenBank/DDBJ databases">
        <title>Genomic Encyclopedia of Type Strains, Phase IV (KMG-IV): sequencing the most valuable type-strain genomes for metagenomic binning, comparative biology and taxonomic classification.</title>
        <authorList>
            <person name="Goeker M."/>
        </authorList>
    </citation>
    <scope>NUCLEOTIDE SEQUENCE [LARGE SCALE GENOMIC DNA]</scope>
    <source>
        <strain evidence="3 4">DSM 103870</strain>
    </source>
</reference>
<dbReference type="InterPro" id="IPR006015">
    <property type="entry name" value="Universal_stress_UspA"/>
</dbReference>
<gene>
    <name evidence="3" type="ORF">FHS82_003742</name>
</gene>
<dbReference type="Proteomes" id="UP001429580">
    <property type="component" value="Unassembled WGS sequence"/>
</dbReference>
<dbReference type="SUPFAM" id="SSF52402">
    <property type="entry name" value="Adenine nucleotide alpha hydrolases-like"/>
    <property type="match status" value="1"/>
</dbReference>
<evidence type="ECO:0000313" key="3">
    <source>
        <dbReference type="EMBL" id="NIJ59881.1"/>
    </source>
</evidence>
<dbReference type="InterPro" id="IPR014729">
    <property type="entry name" value="Rossmann-like_a/b/a_fold"/>
</dbReference>
<sequence length="145" mass="15569">MFSHILIPDDGSPLSTTAMQAALEFARDAGAKVTVLTVIEPYSIFTASPEQLESTRAEYERLSRTQAGNILAAAEREAKRLGVPCEAVQTESDDPYLAIIETAAQRGCDLIAMASHGRRGISALVLGSVAQKVLTYSTVPVLVYR</sequence>
<keyword evidence="4" id="KW-1185">Reference proteome</keyword>
<dbReference type="PRINTS" id="PR01438">
    <property type="entry name" value="UNVRSLSTRESS"/>
</dbReference>
<protein>
    <submittedName>
        <fullName evidence="3">Nucleotide-binding universal stress UspA family protein</fullName>
    </submittedName>
</protein>
<dbReference type="PANTHER" id="PTHR46268:SF15">
    <property type="entry name" value="UNIVERSAL STRESS PROTEIN HP_0031"/>
    <property type="match status" value="1"/>
</dbReference>
<feature type="domain" description="UspA" evidence="2">
    <location>
        <begin position="1"/>
        <end position="145"/>
    </location>
</feature>
<proteinExistence type="inferred from homology"/>
<dbReference type="CDD" id="cd00293">
    <property type="entry name" value="USP-like"/>
    <property type="match status" value="1"/>
</dbReference>
<comment type="caution">
    <text evidence="3">The sequence shown here is derived from an EMBL/GenBank/DDBJ whole genome shotgun (WGS) entry which is preliminary data.</text>
</comment>
<dbReference type="InterPro" id="IPR006016">
    <property type="entry name" value="UspA"/>
</dbReference>
<organism evidence="3 4">
    <name type="scientific">Pseudochelatococcus lubricantis</name>
    <dbReference type="NCBI Taxonomy" id="1538102"/>
    <lineage>
        <taxon>Bacteria</taxon>
        <taxon>Pseudomonadati</taxon>
        <taxon>Pseudomonadota</taxon>
        <taxon>Alphaproteobacteria</taxon>
        <taxon>Hyphomicrobiales</taxon>
        <taxon>Chelatococcaceae</taxon>
        <taxon>Pseudochelatococcus</taxon>
    </lineage>
</organism>
<comment type="similarity">
    <text evidence="1">Belongs to the universal stress protein A family.</text>
</comment>